<sequence length="377" mass="43702">MTLVTLTVIALGRIHISSKPAAAIEMLCFNYTVGFFQSVAVLNCPWCVRGCKDHPAHIWQVAPLRRFPEVSMQRRRHEHSEPLFIPRLQSRFADFPWLCYLLTRGFLPRRPDAARHLYLIPGLKHYLASEFTNLSRIIPFRTSIAPELHYLGMLQLASDTYAPVMIRFSLALECITLGNSTFLSQNTEIYPLLTQMKKIQNTNIAIAVSFQPKIMIKQQSVTLCVWSVFIKIIIISELIQIQILQYQKYYISCISTYIQICIKFYTQNKKQLQSMDSFIKKKQTLLDTTTVTLSTCSTLNCNEYKHKYKFNIFFKFTTIPICQRRVRLLLYESFMSHITLIQTFNKILCIISINITDLAFIILGMKIVLGHNKILCC</sequence>
<evidence type="ECO:0000313" key="1">
    <source>
        <dbReference type="EMBL" id="CAI9969881.1"/>
    </source>
</evidence>
<dbReference type="AlphaFoldDB" id="A0AA86UYW1"/>
<proteinExistence type="predicted"/>
<protein>
    <submittedName>
        <fullName evidence="2">Hypothetical_protein</fullName>
    </submittedName>
</protein>
<evidence type="ECO:0000313" key="3">
    <source>
        <dbReference type="Proteomes" id="UP001642409"/>
    </source>
</evidence>
<evidence type="ECO:0000313" key="2">
    <source>
        <dbReference type="EMBL" id="CAL5999910.1"/>
    </source>
</evidence>
<dbReference type="EMBL" id="CATOUU010001064">
    <property type="protein sequence ID" value="CAI9969881.1"/>
    <property type="molecule type" value="Genomic_DNA"/>
</dbReference>
<dbReference type="Proteomes" id="UP001642409">
    <property type="component" value="Unassembled WGS sequence"/>
</dbReference>
<keyword evidence="3" id="KW-1185">Reference proteome</keyword>
<name>A0AA86UYW1_9EUKA</name>
<gene>
    <name evidence="2" type="ORF">HINF_LOCUS16445</name>
    <name evidence="1" type="ORF">HINF_LOCUS57526</name>
</gene>
<accession>A0AA86UYW1</accession>
<comment type="caution">
    <text evidence="1">The sequence shown here is derived from an EMBL/GenBank/DDBJ whole genome shotgun (WGS) entry which is preliminary data.</text>
</comment>
<organism evidence="1">
    <name type="scientific">Hexamita inflata</name>
    <dbReference type="NCBI Taxonomy" id="28002"/>
    <lineage>
        <taxon>Eukaryota</taxon>
        <taxon>Metamonada</taxon>
        <taxon>Diplomonadida</taxon>
        <taxon>Hexamitidae</taxon>
        <taxon>Hexamitinae</taxon>
        <taxon>Hexamita</taxon>
    </lineage>
</organism>
<reference evidence="1" key="1">
    <citation type="submission" date="2023-06" db="EMBL/GenBank/DDBJ databases">
        <authorList>
            <person name="Kurt Z."/>
        </authorList>
    </citation>
    <scope>NUCLEOTIDE SEQUENCE</scope>
</reference>
<reference evidence="2 3" key="2">
    <citation type="submission" date="2024-07" db="EMBL/GenBank/DDBJ databases">
        <authorList>
            <person name="Akdeniz Z."/>
        </authorList>
    </citation>
    <scope>NUCLEOTIDE SEQUENCE [LARGE SCALE GENOMIC DNA]</scope>
</reference>
<dbReference type="EMBL" id="CAXDID020000040">
    <property type="protein sequence ID" value="CAL5999910.1"/>
    <property type="molecule type" value="Genomic_DNA"/>
</dbReference>